<proteinExistence type="predicted"/>
<dbReference type="AlphaFoldDB" id="A0A6G0T6H0"/>
<accession>A0A6G0T6H0</accession>
<evidence type="ECO:0000313" key="2">
    <source>
        <dbReference type="Proteomes" id="UP000475862"/>
    </source>
</evidence>
<keyword evidence="2" id="KW-1185">Reference proteome</keyword>
<organism evidence="1 2">
    <name type="scientific">Aphis glycines</name>
    <name type="common">Soybean aphid</name>
    <dbReference type="NCBI Taxonomy" id="307491"/>
    <lineage>
        <taxon>Eukaryota</taxon>
        <taxon>Metazoa</taxon>
        <taxon>Ecdysozoa</taxon>
        <taxon>Arthropoda</taxon>
        <taxon>Hexapoda</taxon>
        <taxon>Insecta</taxon>
        <taxon>Pterygota</taxon>
        <taxon>Neoptera</taxon>
        <taxon>Paraneoptera</taxon>
        <taxon>Hemiptera</taxon>
        <taxon>Sternorrhyncha</taxon>
        <taxon>Aphidomorpha</taxon>
        <taxon>Aphidoidea</taxon>
        <taxon>Aphididae</taxon>
        <taxon>Aphidini</taxon>
        <taxon>Aphis</taxon>
        <taxon>Aphis</taxon>
    </lineage>
</organism>
<gene>
    <name evidence="1" type="ORF">AGLY_014175</name>
</gene>
<name>A0A6G0T6H0_APHGL</name>
<protein>
    <submittedName>
        <fullName evidence="1">Uncharacterized protein</fullName>
    </submittedName>
</protein>
<dbReference type="Proteomes" id="UP000475862">
    <property type="component" value="Unassembled WGS sequence"/>
</dbReference>
<evidence type="ECO:0000313" key="1">
    <source>
        <dbReference type="EMBL" id="KAE9525648.1"/>
    </source>
</evidence>
<reference evidence="1 2" key="1">
    <citation type="submission" date="2019-08" db="EMBL/GenBank/DDBJ databases">
        <title>The genome of the soybean aphid Biotype 1, its phylome, world population structure and adaptation to the North American continent.</title>
        <authorList>
            <person name="Giordano R."/>
            <person name="Donthu R.K."/>
            <person name="Hernandez A.G."/>
            <person name="Wright C.L."/>
            <person name="Zimin A.V."/>
        </authorList>
    </citation>
    <scope>NUCLEOTIDE SEQUENCE [LARGE SCALE GENOMIC DNA]</scope>
    <source>
        <tissue evidence="1">Whole aphids</tissue>
    </source>
</reference>
<comment type="caution">
    <text evidence="1">The sequence shown here is derived from an EMBL/GenBank/DDBJ whole genome shotgun (WGS) entry which is preliminary data.</text>
</comment>
<sequence>MTIAIVQFLQQRKRLKFNYYIYLLQKVTLSDIGLLFSNNSLNSLQDLEYIIRKFDQNKICILAKSSNELSNINLVSRNKQYVDSRDEWHHINCLNIIRENERIKYVKTRIVTCSGLEDFGNKIKHKTASPEKANHGADLVKLVTKSILLLENIGGKVVGLANDGTITNLTIWKLLVISTNEEDFKNYFVIPYDSSRKILNCIMCPNLNKHHFELNNLLKMKVKYDVQLFNASMAAGIQNYKSYFINEFDALNKKFPAEGVKKNSEDTYQIAEGLKITLQSTFEFFNVLLNDYGFYYVPTAKINQDCLEVEPEMLVLYYIAFILLHAQTLTIGCSFYETTSKAYLKASSMTTAISGFRETGIYLMYTNIFQEHKMFLSSTATVIDLNVSDFICSHLDQKFNPKYINKSSPTD</sequence>
<dbReference type="EMBL" id="VYZN01000059">
    <property type="protein sequence ID" value="KAE9525648.1"/>
    <property type="molecule type" value="Genomic_DNA"/>
</dbReference>